<comment type="caution">
    <text evidence="1">The sequence shown here is derived from an EMBL/GenBank/DDBJ whole genome shotgun (WGS) entry which is preliminary data.</text>
</comment>
<proteinExistence type="predicted"/>
<name>A0ACC3A4S3_9EURO</name>
<sequence>MRHLIGGFLFCILAVKTFANAPTIHLPIYRRGGRFARHELANITALTRTISQVEERYSRTYTDVDRNRIVRRWHDGLIYRDRHMLDEAGLQGLWYTKLQVGEPRQTLEIDLDMLSPDFYTIMTTSGQGLKYDTFSSNTHEDFNDFPHAICRSSSDLFYFSDLISDMNSVRLAFPICQAPKCSRHTLAASGSILGLSPLGLGSLSRLESSSFIQQLLNQQKIQYNLFSLTILDSASGVLSFGGTIAAEVEETKIRQEIGLKYIDQPDSQAKEEEVNGALRFAIPPSSTHERHFKWTDVSNGAAAGWHMTLVTGVRVAGVKILKNQPVLLDINCPFILAPPVAAARLYESISGARRLVTLLDQPHEAWYEATRFWSFPCLSAIDISFEIAGWQYPVVSGERLREDDIHGPAGGRFSLGKVDVGTNSGTGYCVGLIVETAMGLRKEWQGSDMRDIWVLGEPFFRGLGIAFDLGDEKGKGSRIGLRTY</sequence>
<dbReference type="Proteomes" id="UP001172386">
    <property type="component" value="Unassembled WGS sequence"/>
</dbReference>
<accession>A0ACC3A4S3</accession>
<evidence type="ECO:0000313" key="2">
    <source>
        <dbReference type="Proteomes" id="UP001172386"/>
    </source>
</evidence>
<protein>
    <submittedName>
        <fullName evidence="1">Uncharacterized protein</fullName>
    </submittedName>
</protein>
<reference evidence="1" key="1">
    <citation type="submission" date="2022-10" db="EMBL/GenBank/DDBJ databases">
        <title>Culturing micro-colonial fungi from biological soil crusts in the Mojave desert and describing Neophaeococcomyces mojavensis, and introducing the new genera and species Taxawa tesnikishii.</title>
        <authorList>
            <person name="Kurbessoian T."/>
            <person name="Stajich J.E."/>
        </authorList>
    </citation>
    <scope>NUCLEOTIDE SEQUENCE</scope>
    <source>
        <strain evidence="1">JES_112</strain>
    </source>
</reference>
<dbReference type="EMBL" id="JAPDRQ010000100">
    <property type="protein sequence ID" value="KAJ9655281.1"/>
    <property type="molecule type" value="Genomic_DNA"/>
</dbReference>
<evidence type="ECO:0000313" key="1">
    <source>
        <dbReference type="EMBL" id="KAJ9655281.1"/>
    </source>
</evidence>
<organism evidence="1 2">
    <name type="scientific">Neophaeococcomyces mojaviensis</name>
    <dbReference type="NCBI Taxonomy" id="3383035"/>
    <lineage>
        <taxon>Eukaryota</taxon>
        <taxon>Fungi</taxon>
        <taxon>Dikarya</taxon>
        <taxon>Ascomycota</taxon>
        <taxon>Pezizomycotina</taxon>
        <taxon>Eurotiomycetes</taxon>
        <taxon>Chaetothyriomycetidae</taxon>
        <taxon>Chaetothyriales</taxon>
        <taxon>Chaetothyriales incertae sedis</taxon>
        <taxon>Neophaeococcomyces</taxon>
    </lineage>
</organism>
<keyword evidence="2" id="KW-1185">Reference proteome</keyword>
<gene>
    <name evidence="1" type="ORF">H2198_005810</name>
</gene>